<evidence type="ECO:0000256" key="3">
    <source>
        <dbReference type="ARBA" id="ARBA00023163"/>
    </source>
</evidence>
<dbReference type="InterPro" id="IPR009057">
    <property type="entry name" value="Homeodomain-like_sf"/>
</dbReference>
<dbReference type="OrthoDB" id="345413at2"/>
<feature type="region of interest" description="Disordered" evidence="4">
    <location>
        <begin position="330"/>
        <end position="355"/>
    </location>
</feature>
<dbReference type="RefSeq" id="WP_055118565.1">
    <property type="nucleotide sequence ID" value="NZ_CXWA01000008.1"/>
</dbReference>
<feature type="transmembrane region" description="Helical" evidence="5">
    <location>
        <begin position="119"/>
        <end position="138"/>
    </location>
</feature>
<dbReference type="PROSITE" id="PS01124">
    <property type="entry name" value="HTH_ARAC_FAMILY_2"/>
    <property type="match status" value="1"/>
</dbReference>
<keyword evidence="5" id="KW-0472">Membrane</keyword>
<keyword evidence="5" id="KW-1133">Transmembrane helix</keyword>
<evidence type="ECO:0000313" key="7">
    <source>
        <dbReference type="EMBL" id="CTQ75513.1"/>
    </source>
</evidence>
<dbReference type="InterPro" id="IPR018060">
    <property type="entry name" value="HTH_AraC"/>
</dbReference>
<feature type="transmembrane region" description="Helical" evidence="5">
    <location>
        <begin position="93"/>
        <end position="113"/>
    </location>
</feature>
<dbReference type="GeneID" id="97671711"/>
<feature type="transmembrane region" description="Helical" evidence="5">
    <location>
        <begin position="33"/>
        <end position="55"/>
    </location>
</feature>
<evidence type="ECO:0000256" key="5">
    <source>
        <dbReference type="SAM" id="Phobius"/>
    </source>
</evidence>
<evidence type="ECO:0000256" key="2">
    <source>
        <dbReference type="ARBA" id="ARBA00023125"/>
    </source>
</evidence>
<reference evidence="8" key="1">
    <citation type="submission" date="2015-07" db="EMBL/GenBank/DDBJ databases">
        <authorList>
            <person name="Rodrigo-Torres Lidia"/>
            <person name="Arahal R.David."/>
        </authorList>
    </citation>
    <scope>NUCLEOTIDE SEQUENCE [LARGE SCALE GENOMIC DNA]</scope>
    <source>
        <strain evidence="8">CECT 5096</strain>
    </source>
</reference>
<feature type="transmembrane region" description="Helical" evidence="5">
    <location>
        <begin position="67"/>
        <end position="86"/>
    </location>
</feature>
<sequence length="355" mass="39068">MISIPVSFLLAAIFLGLGLLAVFWRALPLFSRLLFAVFFLLLCVEAGLVGLRFAHGNVDFLALQRSLPVWIAPTLYLAFATLTVPFDGAKRLIRLNALVATFLTLAMMLPVPIPGFVDVVIGMTFAVYCLALFLVWIGGPDRLSEAPTGQSGLLHKLQLVAILVMAATLATDAWIALLFAQQKFAMAADIISYASLAFLLAAFGLAVLALRYRPPRRSEKNVSAAQADKVALVEAARRILLEQELYRDPALTLTRLARRTGTPDRDLSQAVNKVVGVNVSQFVNQIRLEEAARLLAETNAPVTRIHEQVGFLTRSNFYREFQRMFEEAPGAYRKNIQSSPDSRSRYSDANPPSSS</sequence>
<dbReference type="STRING" id="311410.LA5095_04286"/>
<protein>
    <submittedName>
        <fullName evidence="7">Bacillibactin transport regulator</fullName>
    </submittedName>
</protein>
<evidence type="ECO:0000313" key="8">
    <source>
        <dbReference type="Proteomes" id="UP000049983"/>
    </source>
</evidence>
<keyword evidence="5" id="KW-0812">Transmembrane</keyword>
<feature type="transmembrane region" description="Helical" evidence="5">
    <location>
        <begin position="159"/>
        <end position="178"/>
    </location>
</feature>
<dbReference type="GO" id="GO:0043565">
    <property type="term" value="F:sequence-specific DNA binding"/>
    <property type="evidence" value="ECO:0007669"/>
    <property type="project" value="InterPro"/>
</dbReference>
<feature type="transmembrane region" description="Helical" evidence="5">
    <location>
        <begin position="190"/>
        <end position="210"/>
    </location>
</feature>
<keyword evidence="2" id="KW-0238">DNA-binding</keyword>
<evidence type="ECO:0000256" key="1">
    <source>
        <dbReference type="ARBA" id="ARBA00023015"/>
    </source>
</evidence>
<evidence type="ECO:0000259" key="6">
    <source>
        <dbReference type="PROSITE" id="PS01124"/>
    </source>
</evidence>
<feature type="domain" description="HTH araC/xylS-type" evidence="6">
    <location>
        <begin position="235"/>
        <end position="335"/>
    </location>
</feature>
<keyword evidence="1" id="KW-0805">Transcription regulation</keyword>
<dbReference type="SMART" id="SM00342">
    <property type="entry name" value="HTH_ARAC"/>
    <property type="match status" value="1"/>
</dbReference>
<gene>
    <name evidence="7" type="primary">btr_3</name>
    <name evidence="7" type="ORF">LA5096_04417</name>
</gene>
<evidence type="ECO:0000256" key="4">
    <source>
        <dbReference type="SAM" id="MobiDB-lite"/>
    </source>
</evidence>
<feature type="transmembrane region" description="Helical" evidence="5">
    <location>
        <begin position="6"/>
        <end position="26"/>
    </location>
</feature>
<dbReference type="EMBL" id="CXWC01000012">
    <property type="protein sequence ID" value="CTQ75513.1"/>
    <property type="molecule type" value="Genomic_DNA"/>
</dbReference>
<dbReference type="PANTHER" id="PTHR43280">
    <property type="entry name" value="ARAC-FAMILY TRANSCRIPTIONAL REGULATOR"/>
    <property type="match status" value="1"/>
</dbReference>
<dbReference type="SUPFAM" id="SSF46689">
    <property type="entry name" value="Homeodomain-like"/>
    <property type="match status" value="1"/>
</dbReference>
<dbReference type="AlphaFoldDB" id="A0A0M6ZHR2"/>
<keyword evidence="3" id="KW-0804">Transcription</keyword>
<name>A0A0M6ZHR2_9HYPH</name>
<dbReference type="Gene3D" id="1.10.10.60">
    <property type="entry name" value="Homeodomain-like"/>
    <property type="match status" value="1"/>
</dbReference>
<dbReference type="Pfam" id="PF12833">
    <property type="entry name" value="HTH_18"/>
    <property type="match status" value="1"/>
</dbReference>
<dbReference type="Proteomes" id="UP000049983">
    <property type="component" value="Unassembled WGS sequence"/>
</dbReference>
<accession>A0A0M6ZHR2</accession>
<dbReference type="PANTHER" id="PTHR43280:SF29">
    <property type="entry name" value="ARAC-FAMILY TRANSCRIPTIONAL REGULATOR"/>
    <property type="match status" value="1"/>
</dbReference>
<organism evidence="7 8">
    <name type="scientific">Roseibium album</name>
    <dbReference type="NCBI Taxonomy" id="311410"/>
    <lineage>
        <taxon>Bacteria</taxon>
        <taxon>Pseudomonadati</taxon>
        <taxon>Pseudomonadota</taxon>
        <taxon>Alphaproteobacteria</taxon>
        <taxon>Hyphomicrobiales</taxon>
        <taxon>Stappiaceae</taxon>
        <taxon>Roseibium</taxon>
    </lineage>
</organism>
<dbReference type="GO" id="GO:0003700">
    <property type="term" value="F:DNA-binding transcription factor activity"/>
    <property type="evidence" value="ECO:0007669"/>
    <property type="project" value="InterPro"/>
</dbReference>
<keyword evidence="8" id="KW-1185">Reference proteome</keyword>
<proteinExistence type="predicted"/>